<protein>
    <submittedName>
        <fullName evidence="5">Uncharacterized protein</fullName>
    </submittedName>
</protein>
<dbReference type="EMBL" id="HACG01031966">
    <property type="protein sequence ID" value="CEK78831.1"/>
    <property type="molecule type" value="Transcribed_RNA"/>
</dbReference>
<sequence length="52" mass="6172">MEKKWVFLDLVQRTFHSCQGHEKGQRSPTTAKRNPRTTEDGIDLLRDRMGHY</sequence>
<dbReference type="AlphaFoldDB" id="A0A0B7ACT5"/>
<organism evidence="5">
    <name type="scientific">Arion vulgaris</name>
    <dbReference type="NCBI Taxonomy" id="1028688"/>
    <lineage>
        <taxon>Eukaryota</taxon>
        <taxon>Metazoa</taxon>
        <taxon>Spiralia</taxon>
        <taxon>Lophotrochozoa</taxon>
        <taxon>Mollusca</taxon>
        <taxon>Gastropoda</taxon>
        <taxon>Heterobranchia</taxon>
        <taxon>Euthyneura</taxon>
        <taxon>Panpulmonata</taxon>
        <taxon>Eupulmonata</taxon>
        <taxon>Stylommatophora</taxon>
        <taxon>Helicina</taxon>
        <taxon>Arionoidea</taxon>
        <taxon>Arionidae</taxon>
        <taxon>Arion</taxon>
    </lineage>
</organism>
<accession>A0A0B7ACT5</accession>
<evidence type="ECO:0000313" key="5">
    <source>
        <dbReference type="EMBL" id="CEK78834.1"/>
    </source>
</evidence>
<dbReference type="EMBL" id="HACG01031967">
    <property type="protein sequence ID" value="CEK78832.1"/>
    <property type="molecule type" value="Transcribed_RNA"/>
</dbReference>
<feature type="region of interest" description="Disordered" evidence="1">
    <location>
        <begin position="18"/>
        <end position="52"/>
    </location>
</feature>
<reference evidence="5" key="1">
    <citation type="submission" date="2014-12" db="EMBL/GenBank/DDBJ databases">
        <title>Insight into the proteome of Arion vulgaris.</title>
        <authorList>
            <person name="Aradska J."/>
            <person name="Bulat T."/>
            <person name="Smidak R."/>
            <person name="Sarate P."/>
            <person name="Gangsoo J."/>
            <person name="Sialana F."/>
            <person name="Bilban M."/>
            <person name="Lubec G."/>
        </authorList>
    </citation>
    <scope>NUCLEOTIDE SEQUENCE</scope>
    <source>
        <tissue evidence="5">Skin</tissue>
    </source>
</reference>
<evidence type="ECO:0000313" key="4">
    <source>
        <dbReference type="EMBL" id="CEK78832.1"/>
    </source>
</evidence>
<gene>
    <name evidence="5" type="primary">ORF112139</name>
    <name evidence="2" type="synonym">ORF112106</name>
    <name evidence="3" type="synonym">ORF112119</name>
    <name evidence="4" type="synonym">ORF112123</name>
</gene>
<dbReference type="EMBL" id="HACG01031964">
    <property type="protein sequence ID" value="CEK78829.1"/>
    <property type="molecule type" value="Transcribed_RNA"/>
</dbReference>
<dbReference type="EMBL" id="HACG01031969">
    <property type="protein sequence ID" value="CEK78834.1"/>
    <property type="molecule type" value="Transcribed_RNA"/>
</dbReference>
<feature type="compositionally biased region" description="Basic and acidic residues" evidence="1">
    <location>
        <begin position="36"/>
        <end position="52"/>
    </location>
</feature>
<proteinExistence type="predicted"/>
<evidence type="ECO:0000313" key="3">
    <source>
        <dbReference type="EMBL" id="CEK78831.1"/>
    </source>
</evidence>
<name>A0A0B7ACT5_9EUPU</name>
<evidence type="ECO:0000256" key="1">
    <source>
        <dbReference type="SAM" id="MobiDB-lite"/>
    </source>
</evidence>
<evidence type="ECO:0000313" key="2">
    <source>
        <dbReference type="EMBL" id="CEK78829.1"/>
    </source>
</evidence>